<gene>
    <name evidence="1" type="ORF">GPECTOR_37g147</name>
</gene>
<proteinExistence type="predicted"/>
<evidence type="ECO:0000313" key="2">
    <source>
        <dbReference type="Proteomes" id="UP000075714"/>
    </source>
</evidence>
<dbReference type="AlphaFoldDB" id="A0A150GBD6"/>
<dbReference type="STRING" id="33097.A0A150GBD6"/>
<dbReference type="InterPro" id="IPR036770">
    <property type="entry name" value="Ankyrin_rpt-contain_sf"/>
</dbReference>
<protein>
    <submittedName>
        <fullName evidence="1">Uncharacterized protein</fullName>
    </submittedName>
</protein>
<name>A0A150GBD6_GONPE</name>
<accession>A0A150GBD6</accession>
<dbReference type="Proteomes" id="UP000075714">
    <property type="component" value="Unassembled WGS sequence"/>
</dbReference>
<organism evidence="1 2">
    <name type="scientific">Gonium pectorale</name>
    <name type="common">Green alga</name>
    <dbReference type="NCBI Taxonomy" id="33097"/>
    <lineage>
        <taxon>Eukaryota</taxon>
        <taxon>Viridiplantae</taxon>
        <taxon>Chlorophyta</taxon>
        <taxon>core chlorophytes</taxon>
        <taxon>Chlorophyceae</taxon>
        <taxon>CS clade</taxon>
        <taxon>Chlamydomonadales</taxon>
        <taxon>Volvocaceae</taxon>
        <taxon>Gonium</taxon>
    </lineage>
</organism>
<dbReference type="Pfam" id="PF13637">
    <property type="entry name" value="Ank_4"/>
    <property type="match status" value="1"/>
</dbReference>
<dbReference type="OrthoDB" id="194358at2759"/>
<dbReference type="EMBL" id="LSYV01000038">
    <property type="protein sequence ID" value="KXZ47142.1"/>
    <property type="molecule type" value="Genomic_DNA"/>
</dbReference>
<evidence type="ECO:0000313" key="1">
    <source>
        <dbReference type="EMBL" id="KXZ47142.1"/>
    </source>
</evidence>
<reference evidence="2" key="1">
    <citation type="journal article" date="2016" name="Nat. Commun.">
        <title>The Gonium pectorale genome demonstrates co-option of cell cycle regulation during the evolution of multicellularity.</title>
        <authorList>
            <person name="Hanschen E.R."/>
            <person name="Marriage T.N."/>
            <person name="Ferris P.J."/>
            <person name="Hamaji T."/>
            <person name="Toyoda A."/>
            <person name="Fujiyama A."/>
            <person name="Neme R."/>
            <person name="Noguchi H."/>
            <person name="Minakuchi Y."/>
            <person name="Suzuki M."/>
            <person name="Kawai-Toyooka H."/>
            <person name="Smith D.R."/>
            <person name="Sparks H."/>
            <person name="Anderson J."/>
            <person name="Bakaric R."/>
            <person name="Luria V."/>
            <person name="Karger A."/>
            <person name="Kirschner M.W."/>
            <person name="Durand P.M."/>
            <person name="Michod R.E."/>
            <person name="Nozaki H."/>
            <person name="Olson B.J."/>
        </authorList>
    </citation>
    <scope>NUCLEOTIDE SEQUENCE [LARGE SCALE GENOMIC DNA]</scope>
    <source>
        <strain evidence="2">NIES-2863</strain>
    </source>
</reference>
<dbReference type="SUPFAM" id="SSF48403">
    <property type="entry name" value="Ankyrin repeat"/>
    <property type="match status" value="1"/>
</dbReference>
<sequence length="91" mass="9903">MIRLLLDYGADPDAPTPRGWTALSYAVAKGKYGAVEDKGIYPEDVLLYYGAKVYGNGPPALGSRSPRQSYNPEDAAFCRERGSYQSPFPAP</sequence>
<dbReference type="InterPro" id="IPR002110">
    <property type="entry name" value="Ankyrin_rpt"/>
</dbReference>
<dbReference type="Gene3D" id="1.25.40.20">
    <property type="entry name" value="Ankyrin repeat-containing domain"/>
    <property type="match status" value="1"/>
</dbReference>
<comment type="caution">
    <text evidence="1">The sequence shown here is derived from an EMBL/GenBank/DDBJ whole genome shotgun (WGS) entry which is preliminary data.</text>
</comment>
<keyword evidence="2" id="KW-1185">Reference proteome</keyword>